<accession>A0A2I0R5J1</accession>
<evidence type="ECO:0000313" key="2">
    <source>
        <dbReference type="EMBL" id="PKR81825.1"/>
    </source>
</evidence>
<keyword evidence="3" id="KW-1185">Reference proteome</keyword>
<proteinExistence type="predicted"/>
<name>A0A2I0R5J1_9FLAO</name>
<gene>
    <name evidence="2" type="ORF">CW751_00350</name>
</gene>
<feature type="transmembrane region" description="Helical" evidence="1">
    <location>
        <begin position="106"/>
        <end position="125"/>
    </location>
</feature>
<comment type="caution">
    <text evidence="2">The sequence shown here is derived from an EMBL/GenBank/DDBJ whole genome shotgun (WGS) entry which is preliminary data.</text>
</comment>
<evidence type="ECO:0000256" key="1">
    <source>
        <dbReference type="SAM" id="Phobius"/>
    </source>
</evidence>
<reference evidence="2 3" key="1">
    <citation type="submission" date="2017-12" db="EMBL/GenBank/DDBJ databases">
        <title>The draft genome sequence of Brumimicrobium saltpan LHR20.</title>
        <authorList>
            <person name="Do Z.-J."/>
            <person name="Luo H.-R."/>
        </authorList>
    </citation>
    <scope>NUCLEOTIDE SEQUENCE [LARGE SCALE GENOMIC DNA]</scope>
    <source>
        <strain evidence="2 3">LHR20</strain>
    </source>
</reference>
<keyword evidence="1" id="KW-1133">Transmembrane helix</keyword>
<dbReference type="AlphaFoldDB" id="A0A2I0R5J1"/>
<evidence type="ECO:0000313" key="3">
    <source>
        <dbReference type="Proteomes" id="UP000236654"/>
    </source>
</evidence>
<protein>
    <submittedName>
        <fullName evidence="2">Uncharacterized protein</fullName>
    </submittedName>
</protein>
<dbReference type="Proteomes" id="UP000236654">
    <property type="component" value="Unassembled WGS sequence"/>
</dbReference>
<dbReference type="EMBL" id="PJNI01000001">
    <property type="protein sequence ID" value="PKR81825.1"/>
    <property type="molecule type" value="Genomic_DNA"/>
</dbReference>
<feature type="transmembrane region" description="Helical" evidence="1">
    <location>
        <begin position="27"/>
        <end position="46"/>
    </location>
</feature>
<keyword evidence="1" id="KW-0812">Transmembrane</keyword>
<organism evidence="2 3">
    <name type="scientific">Brumimicrobium salinarum</name>
    <dbReference type="NCBI Taxonomy" id="2058658"/>
    <lineage>
        <taxon>Bacteria</taxon>
        <taxon>Pseudomonadati</taxon>
        <taxon>Bacteroidota</taxon>
        <taxon>Flavobacteriia</taxon>
        <taxon>Flavobacteriales</taxon>
        <taxon>Crocinitomicaceae</taxon>
        <taxon>Brumimicrobium</taxon>
    </lineage>
</organism>
<sequence>MMVFSLYFVGLLGAVIAFILNNNFKMGIVVGSALPSLIFALAIFLLENYLPAPFVEDAPVIFYGAAFIGMASNKILSSYILIGVSGLLFTFIYLHTSPYFDGFGGALGTTAALCFLPVYAVKLLLNRK</sequence>
<feature type="transmembrane region" description="Helical" evidence="1">
    <location>
        <begin position="76"/>
        <end position="94"/>
    </location>
</feature>
<keyword evidence="1" id="KW-0472">Membrane</keyword>